<gene>
    <name evidence="2" type="ORF">P171DRAFT_50625</name>
</gene>
<comment type="caution">
    <text evidence="2">The sequence shown here is derived from an EMBL/GenBank/DDBJ whole genome shotgun (WGS) entry which is preliminary data.</text>
</comment>
<feature type="compositionally biased region" description="Polar residues" evidence="1">
    <location>
        <begin position="7"/>
        <end position="21"/>
    </location>
</feature>
<evidence type="ECO:0000256" key="1">
    <source>
        <dbReference type="SAM" id="MobiDB-lite"/>
    </source>
</evidence>
<dbReference type="EMBL" id="MU001503">
    <property type="protein sequence ID" value="KAF2442833.1"/>
    <property type="molecule type" value="Genomic_DNA"/>
</dbReference>
<name>A0A9P4PGP3_9PLEO</name>
<feature type="compositionally biased region" description="Low complexity" evidence="1">
    <location>
        <begin position="58"/>
        <end position="72"/>
    </location>
</feature>
<protein>
    <submittedName>
        <fullName evidence="2">Uncharacterized protein</fullName>
    </submittedName>
</protein>
<accession>A0A9P4PGP3</accession>
<evidence type="ECO:0000313" key="2">
    <source>
        <dbReference type="EMBL" id="KAF2442833.1"/>
    </source>
</evidence>
<feature type="region of interest" description="Disordered" evidence="1">
    <location>
        <begin position="251"/>
        <end position="278"/>
    </location>
</feature>
<evidence type="ECO:0000313" key="3">
    <source>
        <dbReference type="Proteomes" id="UP000799764"/>
    </source>
</evidence>
<reference evidence="2" key="1">
    <citation type="journal article" date="2020" name="Stud. Mycol.">
        <title>101 Dothideomycetes genomes: a test case for predicting lifestyles and emergence of pathogens.</title>
        <authorList>
            <person name="Haridas S."/>
            <person name="Albert R."/>
            <person name="Binder M."/>
            <person name="Bloem J."/>
            <person name="Labutti K."/>
            <person name="Salamov A."/>
            <person name="Andreopoulos B."/>
            <person name="Baker S."/>
            <person name="Barry K."/>
            <person name="Bills G."/>
            <person name="Bluhm B."/>
            <person name="Cannon C."/>
            <person name="Castanera R."/>
            <person name="Culley D."/>
            <person name="Daum C."/>
            <person name="Ezra D."/>
            <person name="Gonzalez J."/>
            <person name="Henrissat B."/>
            <person name="Kuo A."/>
            <person name="Liang C."/>
            <person name="Lipzen A."/>
            <person name="Lutzoni F."/>
            <person name="Magnuson J."/>
            <person name="Mondo S."/>
            <person name="Nolan M."/>
            <person name="Ohm R."/>
            <person name="Pangilinan J."/>
            <person name="Park H.-J."/>
            <person name="Ramirez L."/>
            <person name="Alfaro M."/>
            <person name="Sun H."/>
            <person name="Tritt A."/>
            <person name="Yoshinaga Y."/>
            <person name="Zwiers L.-H."/>
            <person name="Turgeon B."/>
            <person name="Goodwin S."/>
            <person name="Spatafora J."/>
            <person name="Crous P."/>
            <person name="Grigoriev I."/>
        </authorList>
    </citation>
    <scope>NUCLEOTIDE SEQUENCE</scope>
    <source>
        <strain evidence="2">CBS 690.94</strain>
    </source>
</reference>
<proteinExistence type="predicted"/>
<feature type="region of interest" description="Disordered" evidence="1">
    <location>
        <begin position="1"/>
        <end position="160"/>
    </location>
</feature>
<dbReference type="Proteomes" id="UP000799764">
    <property type="component" value="Unassembled WGS sequence"/>
</dbReference>
<dbReference type="AlphaFoldDB" id="A0A9P4PGP3"/>
<sequence length="303" mass="32333">MPPDASASDNRPPINQATMTSERGKPETDATCPLRPGSEIEQSARPSLPPTKPKLKLRSTPAEPTPESTAPRRSGRIVMTAAKHGKDPARNGALLAETKPREKKSLRGKSTDSPGVGASRPPHEFAKRVTGHPNGDSPSNAGGSIAREKRGGSSLYINPGNINDPIDVDALPSPPPHQLENRAANYYVPFPLQYRPSRPNIPPTLFRPNGAEIQVSGHQSHDIYRSYIGLKDAPAPPGFAISCAKLSAEVSTGRPHSRGPNPFPHMHSAHMNGYGHSHGVIVSQPAQDFSAHGTTYDSIPAVE</sequence>
<organism evidence="2 3">
    <name type="scientific">Karstenula rhodostoma CBS 690.94</name>
    <dbReference type="NCBI Taxonomy" id="1392251"/>
    <lineage>
        <taxon>Eukaryota</taxon>
        <taxon>Fungi</taxon>
        <taxon>Dikarya</taxon>
        <taxon>Ascomycota</taxon>
        <taxon>Pezizomycotina</taxon>
        <taxon>Dothideomycetes</taxon>
        <taxon>Pleosporomycetidae</taxon>
        <taxon>Pleosporales</taxon>
        <taxon>Massarineae</taxon>
        <taxon>Didymosphaeriaceae</taxon>
        <taxon>Karstenula</taxon>
    </lineage>
</organism>
<dbReference type="OrthoDB" id="3690573at2759"/>
<keyword evidence="3" id="KW-1185">Reference proteome</keyword>